<feature type="transmembrane region" description="Helical" evidence="12">
    <location>
        <begin position="79"/>
        <end position="100"/>
    </location>
</feature>
<protein>
    <submittedName>
        <fullName evidence="13">Heme A synthase</fullName>
    </submittedName>
</protein>
<keyword evidence="10" id="KW-1015">Disulfide bond</keyword>
<keyword evidence="9 12" id="KW-0472">Membrane</keyword>
<evidence type="ECO:0000256" key="6">
    <source>
        <dbReference type="ARBA" id="ARBA00023002"/>
    </source>
</evidence>
<evidence type="ECO:0000256" key="5">
    <source>
        <dbReference type="ARBA" id="ARBA00022989"/>
    </source>
</evidence>
<keyword evidence="5 12" id="KW-1133">Transmembrane helix</keyword>
<evidence type="ECO:0000313" key="13">
    <source>
        <dbReference type="EMBL" id="MFC4262849.1"/>
    </source>
</evidence>
<feature type="transmembrane region" description="Helical" evidence="12">
    <location>
        <begin position="253"/>
        <end position="273"/>
    </location>
</feature>
<feature type="transmembrane region" description="Helical" evidence="12">
    <location>
        <begin position="143"/>
        <end position="166"/>
    </location>
</feature>
<evidence type="ECO:0000256" key="4">
    <source>
        <dbReference type="ARBA" id="ARBA00022723"/>
    </source>
</evidence>
<keyword evidence="4" id="KW-0479">Metal-binding</keyword>
<comment type="pathway">
    <text evidence="11">Porphyrin-containing compound metabolism.</text>
</comment>
<dbReference type="PANTHER" id="PTHR35457:SF1">
    <property type="entry name" value="HEME A SYNTHASE"/>
    <property type="match status" value="1"/>
</dbReference>
<keyword evidence="14" id="KW-1185">Reference proteome</keyword>
<keyword evidence="8" id="KW-0350">Heme biosynthesis</keyword>
<dbReference type="EMBL" id="JBHSCZ010000002">
    <property type="protein sequence ID" value="MFC4262849.1"/>
    <property type="molecule type" value="Genomic_DNA"/>
</dbReference>
<feature type="transmembrane region" description="Helical" evidence="12">
    <location>
        <begin position="7"/>
        <end position="25"/>
    </location>
</feature>
<sequence length="310" mass="35016">MTAVRRWVLATFILTFIVIIAGGIVRTTQSGMGCPDWPRCFGMWVPPTNAAQLPPDFEKYLKVQDIDHSFNVYHTWIEYVNRLVGALLGLFAIIQAALLFKKRKEQTQAFRLALAFLIIVILTGLFGAIVVKLNLAHLSISVHLLFALALSQIQLALLMCVTNRLFKKTAGIKMRKALFYMLIVVFIQSVLGTMVRMYVDDVSKQLHYEQRAAWLAEMPIAFLIHRSFSWIVLLSVFYITWYCRKVAALKKPLQNLLGIVLLSATTGIVLFYLDMPAVAQPIHLLLATLAITQIMYALLNTKNTTDLLKG</sequence>
<organism evidence="13 14">
    <name type="scientific">Ferruginibacter yonginensis</name>
    <dbReference type="NCBI Taxonomy" id="1310416"/>
    <lineage>
        <taxon>Bacteria</taxon>
        <taxon>Pseudomonadati</taxon>
        <taxon>Bacteroidota</taxon>
        <taxon>Chitinophagia</taxon>
        <taxon>Chitinophagales</taxon>
        <taxon>Chitinophagaceae</taxon>
        <taxon>Ferruginibacter</taxon>
    </lineage>
</organism>
<gene>
    <name evidence="13" type="ORF">ACFOWM_08175</name>
</gene>
<dbReference type="InterPro" id="IPR050450">
    <property type="entry name" value="COX15/CtaA_HemeA_synthase"/>
</dbReference>
<accession>A0ABV8QUZ8</accession>
<dbReference type="InterPro" id="IPR003780">
    <property type="entry name" value="COX15/CtaA_fam"/>
</dbReference>
<evidence type="ECO:0000313" key="14">
    <source>
        <dbReference type="Proteomes" id="UP001595907"/>
    </source>
</evidence>
<dbReference type="Pfam" id="PF02628">
    <property type="entry name" value="COX15-CtaA"/>
    <property type="match status" value="1"/>
</dbReference>
<keyword evidence="3 12" id="KW-0812">Transmembrane</keyword>
<reference evidence="14" key="1">
    <citation type="journal article" date="2019" name="Int. J. Syst. Evol. Microbiol.">
        <title>The Global Catalogue of Microorganisms (GCM) 10K type strain sequencing project: providing services to taxonomists for standard genome sequencing and annotation.</title>
        <authorList>
            <consortium name="The Broad Institute Genomics Platform"/>
            <consortium name="The Broad Institute Genome Sequencing Center for Infectious Disease"/>
            <person name="Wu L."/>
            <person name="Ma J."/>
        </authorList>
    </citation>
    <scope>NUCLEOTIDE SEQUENCE [LARGE SCALE GENOMIC DNA]</scope>
    <source>
        <strain evidence="14">CECT 8289</strain>
    </source>
</reference>
<feature type="transmembrane region" description="Helical" evidence="12">
    <location>
        <begin position="178"/>
        <end position="199"/>
    </location>
</feature>
<evidence type="ECO:0000256" key="1">
    <source>
        <dbReference type="ARBA" id="ARBA00004141"/>
    </source>
</evidence>
<evidence type="ECO:0000256" key="7">
    <source>
        <dbReference type="ARBA" id="ARBA00023004"/>
    </source>
</evidence>
<dbReference type="RefSeq" id="WP_379708709.1">
    <property type="nucleotide sequence ID" value="NZ_JBHSCZ010000002.1"/>
</dbReference>
<name>A0ABV8QUZ8_9BACT</name>
<dbReference type="Proteomes" id="UP001595907">
    <property type="component" value="Unassembled WGS sequence"/>
</dbReference>
<evidence type="ECO:0000256" key="9">
    <source>
        <dbReference type="ARBA" id="ARBA00023136"/>
    </source>
</evidence>
<evidence type="ECO:0000256" key="2">
    <source>
        <dbReference type="ARBA" id="ARBA00022475"/>
    </source>
</evidence>
<evidence type="ECO:0000256" key="12">
    <source>
        <dbReference type="SAM" id="Phobius"/>
    </source>
</evidence>
<feature type="transmembrane region" description="Helical" evidence="12">
    <location>
        <begin position="112"/>
        <end position="131"/>
    </location>
</feature>
<comment type="subcellular location">
    <subcellularLocation>
        <location evidence="1">Membrane</location>
        <topology evidence="1">Multi-pass membrane protein</topology>
    </subcellularLocation>
</comment>
<dbReference type="PANTHER" id="PTHR35457">
    <property type="entry name" value="HEME A SYNTHASE"/>
    <property type="match status" value="1"/>
</dbReference>
<proteinExistence type="predicted"/>
<keyword evidence="2" id="KW-1003">Cell membrane</keyword>
<evidence type="ECO:0000256" key="10">
    <source>
        <dbReference type="ARBA" id="ARBA00023157"/>
    </source>
</evidence>
<comment type="caution">
    <text evidence="13">The sequence shown here is derived from an EMBL/GenBank/DDBJ whole genome shotgun (WGS) entry which is preliminary data.</text>
</comment>
<evidence type="ECO:0000256" key="3">
    <source>
        <dbReference type="ARBA" id="ARBA00022692"/>
    </source>
</evidence>
<evidence type="ECO:0000256" key="11">
    <source>
        <dbReference type="ARBA" id="ARBA00023444"/>
    </source>
</evidence>
<evidence type="ECO:0000256" key="8">
    <source>
        <dbReference type="ARBA" id="ARBA00023133"/>
    </source>
</evidence>
<feature type="transmembrane region" description="Helical" evidence="12">
    <location>
        <begin position="219"/>
        <end position="241"/>
    </location>
</feature>
<keyword evidence="6" id="KW-0560">Oxidoreductase</keyword>
<keyword evidence="7" id="KW-0408">Iron</keyword>
<feature type="transmembrane region" description="Helical" evidence="12">
    <location>
        <begin position="279"/>
        <end position="299"/>
    </location>
</feature>